<keyword evidence="4" id="KW-1185">Reference proteome</keyword>
<dbReference type="RefSeq" id="XP_019048021.1">
    <property type="nucleotide sequence ID" value="XM_019191273.1"/>
</dbReference>
<sequence length="271" mass="30226">MDEMDDIQWEGTEISCQLLKFIGSTDQWQKNSEQSWYFKYLELKLRFHPYWLRPDDNHIQKSLAKRTSAGPRLGPTLPFGSPSSSPFRRGVKHNRTSRLNSSRPSVVTESQRQLPLPVVRLPPVVTEHLEAVHQQEEQESILDDAVEEVNEEVDDQGFPSVSGDAGSDSPDDSSNTEVPQIIENDSRSLPLVFGTININDNNNEPPEVEELSSPLSTSSLTSATMVNTSPHAINQDQDAADVAPTPSVGSNQNEKLVLVLLDMIIQEREIV</sequence>
<dbReference type="EMBL" id="KI894020">
    <property type="protein sequence ID" value="OCF26951.1"/>
    <property type="molecule type" value="Genomic_DNA"/>
</dbReference>
<dbReference type="KEGG" id="kbi:30209041"/>
<gene>
    <name evidence="2" type="ORF">I302_04642</name>
    <name evidence="3" type="ORF">I302_101268</name>
</gene>
<feature type="compositionally biased region" description="Polar residues" evidence="1">
    <location>
        <begin position="97"/>
        <end position="110"/>
    </location>
</feature>
<dbReference type="EMBL" id="CP144541">
    <property type="protein sequence ID" value="WVW79301.1"/>
    <property type="molecule type" value="Genomic_DNA"/>
</dbReference>
<evidence type="ECO:0000313" key="4">
    <source>
        <dbReference type="Proteomes" id="UP000092730"/>
    </source>
</evidence>
<evidence type="ECO:0000313" key="2">
    <source>
        <dbReference type="EMBL" id="OCF26951.1"/>
    </source>
</evidence>
<evidence type="ECO:0000313" key="3">
    <source>
        <dbReference type="EMBL" id="WVW79301.1"/>
    </source>
</evidence>
<reference evidence="2" key="1">
    <citation type="submission" date="2013-07" db="EMBL/GenBank/DDBJ databases">
        <title>The Genome Sequence of Cryptococcus bestiolae CBS10118.</title>
        <authorList>
            <consortium name="The Broad Institute Genome Sequencing Platform"/>
            <person name="Cuomo C."/>
            <person name="Litvintseva A."/>
            <person name="Chen Y."/>
            <person name="Heitman J."/>
            <person name="Sun S."/>
            <person name="Springer D."/>
            <person name="Dromer F."/>
            <person name="Young S.K."/>
            <person name="Zeng Q."/>
            <person name="Gargeya S."/>
            <person name="Fitzgerald M."/>
            <person name="Abouelleil A."/>
            <person name="Alvarado L."/>
            <person name="Berlin A.M."/>
            <person name="Chapman S.B."/>
            <person name="Dewar J."/>
            <person name="Goldberg J."/>
            <person name="Griggs A."/>
            <person name="Gujja S."/>
            <person name="Hansen M."/>
            <person name="Howarth C."/>
            <person name="Imamovic A."/>
            <person name="Larimer J."/>
            <person name="McCowan C."/>
            <person name="Murphy C."/>
            <person name="Pearson M."/>
            <person name="Priest M."/>
            <person name="Roberts A."/>
            <person name="Saif S."/>
            <person name="Shea T."/>
            <person name="Sykes S."/>
            <person name="Wortman J."/>
            <person name="Nusbaum C."/>
            <person name="Birren B."/>
        </authorList>
    </citation>
    <scope>NUCLEOTIDE SEQUENCE [LARGE SCALE GENOMIC DNA]</scope>
    <source>
        <strain evidence="2">CBS 10118</strain>
    </source>
</reference>
<name>A0A1B9G7H6_9TREE</name>
<dbReference type="GeneID" id="30209041"/>
<reference evidence="3" key="2">
    <citation type="submission" date="2013-07" db="EMBL/GenBank/DDBJ databases">
        <authorList>
            <consortium name="The Broad Institute Genome Sequencing Platform"/>
            <person name="Cuomo C."/>
            <person name="Litvintseva A."/>
            <person name="Chen Y."/>
            <person name="Heitman J."/>
            <person name="Sun S."/>
            <person name="Springer D."/>
            <person name="Dromer F."/>
            <person name="Young S.K."/>
            <person name="Zeng Q."/>
            <person name="Gargeya S."/>
            <person name="Fitzgerald M."/>
            <person name="Abouelleil A."/>
            <person name="Alvarado L."/>
            <person name="Berlin A.M."/>
            <person name="Chapman S.B."/>
            <person name="Dewar J."/>
            <person name="Goldberg J."/>
            <person name="Griggs A."/>
            <person name="Gujja S."/>
            <person name="Hansen M."/>
            <person name="Howarth C."/>
            <person name="Imamovic A."/>
            <person name="Larimer J."/>
            <person name="McCowan C."/>
            <person name="Murphy C."/>
            <person name="Pearson M."/>
            <person name="Priest M."/>
            <person name="Roberts A."/>
            <person name="Saif S."/>
            <person name="Shea T."/>
            <person name="Sykes S."/>
            <person name="Wortman J."/>
            <person name="Nusbaum C."/>
            <person name="Birren B."/>
        </authorList>
    </citation>
    <scope>NUCLEOTIDE SEQUENCE</scope>
    <source>
        <strain evidence="3">CBS 10118</strain>
    </source>
</reference>
<organism evidence="2">
    <name type="scientific">Kwoniella bestiolae CBS 10118</name>
    <dbReference type="NCBI Taxonomy" id="1296100"/>
    <lineage>
        <taxon>Eukaryota</taxon>
        <taxon>Fungi</taxon>
        <taxon>Dikarya</taxon>
        <taxon>Basidiomycota</taxon>
        <taxon>Agaricomycotina</taxon>
        <taxon>Tremellomycetes</taxon>
        <taxon>Tremellales</taxon>
        <taxon>Cryptococcaceae</taxon>
        <taxon>Kwoniella</taxon>
    </lineage>
</organism>
<accession>A0A1B9G7H6</accession>
<dbReference type="Proteomes" id="UP000092730">
    <property type="component" value="Chromosome 1"/>
</dbReference>
<feature type="compositionally biased region" description="Low complexity" evidence="1">
    <location>
        <begin position="159"/>
        <end position="168"/>
    </location>
</feature>
<dbReference type="AlphaFoldDB" id="A0A1B9G7H6"/>
<proteinExistence type="predicted"/>
<feature type="compositionally biased region" description="Low complexity" evidence="1">
    <location>
        <begin position="73"/>
        <end position="87"/>
    </location>
</feature>
<protein>
    <submittedName>
        <fullName evidence="2">Uncharacterized protein</fullName>
    </submittedName>
</protein>
<feature type="region of interest" description="Disordered" evidence="1">
    <location>
        <begin position="151"/>
        <end position="184"/>
    </location>
</feature>
<reference evidence="2" key="3">
    <citation type="submission" date="2014-01" db="EMBL/GenBank/DDBJ databases">
        <title>Evolution of pathogenesis and genome organization in the Tremellales.</title>
        <authorList>
            <person name="Cuomo C."/>
            <person name="Litvintseva A."/>
            <person name="Heitman J."/>
            <person name="Chen Y."/>
            <person name="Sun S."/>
            <person name="Springer D."/>
            <person name="Dromer F."/>
            <person name="Young S."/>
            <person name="Zeng Q."/>
            <person name="Chapman S."/>
            <person name="Gujja S."/>
            <person name="Saif S."/>
            <person name="Birren B."/>
        </authorList>
    </citation>
    <scope>NUCLEOTIDE SEQUENCE</scope>
    <source>
        <strain evidence="2">CBS 10118</strain>
    </source>
</reference>
<evidence type="ECO:0000256" key="1">
    <source>
        <dbReference type="SAM" id="MobiDB-lite"/>
    </source>
</evidence>
<dbReference type="VEuPathDB" id="FungiDB:I302_04642"/>
<feature type="region of interest" description="Disordered" evidence="1">
    <location>
        <begin position="65"/>
        <end position="112"/>
    </location>
</feature>
<reference evidence="3" key="4">
    <citation type="submission" date="2024-02" db="EMBL/GenBank/DDBJ databases">
        <title>Comparative genomics of Cryptococcus and Kwoniella reveals pathogenesis evolution and contrasting modes of karyotype evolution via chromosome fusion or intercentromeric recombination.</title>
        <authorList>
            <person name="Coelho M.A."/>
            <person name="David-Palma M."/>
            <person name="Shea T."/>
            <person name="Bowers K."/>
            <person name="McGinley-Smith S."/>
            <person name="Mohammad A.W."/>
            <person name="Gnirke A."/>
            <person name="Yurkov A.M."/>
            <person name="Nowrousian M."/>
            <person name="Sun S."/>
            <person name="Cuomo C.A."/>
            <person name="Heitman J."/>
        </authorList>
    </citation>
    <scope>NUCLEOTIDE SEQUENCE</scope>
    <source>
        <strain evidence="3">CBS 10118</strain>
    </source>
</reference>